<accession>A0A399EFA5</accession>
<dbReference type="EC" id="3.4.-.-" evidence="4"/>
<feature type="chain" id="PRO_5017239867" evidence="2">
    <location>
        <begin position="19"/>
        <end position="225"/>
    </location>
</feature>
<organism evidence="4 5">
    <name type="scientific">Calidithermus terrae</name>
    <dbReference type="NCBI Taxonomy" id="1408545"/>
    <lineage>
        <taxon>Bacteria</taxon>
        <taxon>Thermotogati</taxon>
        <taxon>Deinococcota</taxon>
        <taxon>Deinococci</taxon>
        <taxon>Thermales</taxon>
        <taxon>Thermaceae</taxon>
        <taxon>Calidithermus</taxon>
    </lineage>
</organism>
<reference evidence="4 5" key="1">
    <citation type="submission" date="2018-08" db="EMBL/GenBank/DDBJ databases">
        <title>Meiothermus terrae DSM 26712 genome sequencing project.</title>
        <authorList>
            <person name="Da Costa M.S."/>
            <person name="Albuquerque L."/>
            <person name="Raposo P."/>
            <person name="Froufe H.J.C."/>
            <person name="Barroso C.S."/>
            <person name="Egas C."/>
        </authorList>
    </citation>
    <scope>NUCLEOTIDE SEQUENCE [LARGE SCALE GENOMIC DNA]</scope>
    <source>
        <strain evidence="4 5">DSM 26712</strain>
    </source>
</reference>
<feature type="region of interest" description="Disordered" evidence="1">
    <location>
        <begin position="205"/>
        <end position="225"/>
    </location>
</feature>
<protein>
    <submittedName>
        <fullName evidence="4">L-Ala--D-Glu endopeptidase</fullName>
        <ecNumber evidence="4">3.4.-.-</ecNumber>
    </submittedName>
</protein>
<dbReference type="PROSITE" id="PS51257">
    <property type="entry name" value="PROKAR_LIPOPROTEIN"/>
    <property type="match status" value="1"/>
</dbReference>
<feature type="domain" description="M23ase beta-sheet core" evidence="3">
    <location>
        <begin position="88"/>
        <end position="179"/>
    </location>
</feature>
<dbReference type="Gene3D" id="2.70.70.10">
    <property type="entry name" value="Glucose Permease (Domain IIA)"/>
    <property type="match status" value="1"/>
</dbReference>
<keyword evidence="5" id="KW-1185">Reference proteome</keyword>
<dbReference type="GO" id="GO:0004222">
    <property type="term" value="F:metalloendopeptidase activity"/>
    <property type="evidence" value="ECO:0007669"/>
    <property type="project" value="TreeGrafter"/>
</dbReference>
<dbReference type="InterPro" id="IPR016047">
    <property type="entry name" value="M23ase_b-sheet_dom"/>
</dbReference>
<dbReference type="Proteomes" id="UP000265715">
    <property type="component" value="Unassembled WGS sequence"/>
</dbReference>
<dbReference type="Pfam" id="PF01551">
    <property type="entry name" value="Peptidase_M23"/>
    <property type="match status" value="1"/>
</dbReference>
<proteinExistence type="predicted"/>
<dbReference type="EMBL" id="QXDL01000095">
    <property type="protein sequence ID" value="RIH83307.1"/>
    <property type="molecule type" value="Genomic_DNA"/>
</dbReference>
<evidence type="ECO:0000256" key="1">
    <source>
        <dbReference type="SAM" id="MobiDB-lite"/>
    </source>
</evidence>
<evidence type="ECO:0000313" key="4">
    <source>
        <dbReference type="EMBL" id="RIH83307.1"/>
    </source>
</evidence>
<dbReference type="SUPFAM" id="SSF51261">
    <property type="entry name" value="Duplicated hybrid motif"/>
    <property type="match status" value="1"/>
</dbReference>
<dbReference type="InterPro" id="IPR011055">
    <property type="entry name" value="Dup_hybrid_motif"/>
</dbReference>
<comment type="caution">
    <text evidence="4">The sequence shown here is derived from an EMBL/GenBank/DDBJ whole genome shotgun (WGS) entry which is preliminary data.</text>
</comment>
<evidence type="ECO:0000259" key="3">
    <source>
        <dbReference type="Pfam" id="PF01551"/>
    </source>
</evidence>
<dbReference type="OrthoDB" id="9810477at2"/>
<dbReference type="PANTHER" id="PTHR21666">
    <property type="entry name" value="PEPTIDASE-RELATED"/>
    <property type="match status" value="1"/>
</dbReference>
<name>A0A399EFA5_9DEIN</name>
<feature type="region of interest" description="Disordered" evidence="1">
    <location>
        <begin position="23"/>
        <end position="42"/>
    </location>
</feature>
<sequence>MRPLLLSLCLWLSSCLLLEDSSTGAPQAPAPAVPEAQEEPQPPLWEPFAGYARMYSLPPDEEILMPVRGVRVRQVADTFGAPRSGGRQHEGQDIFAPRGTPVYSATEGVVVRMGYGQLGGNYVYVLGPGGRRYYYAHLHAYAKGLEEGDEVTTSTVLGYVGNTGNARTTPPHLHFGVYGSWWSGDERVINPLVLLRDRDWKTLGKAGGAKPATRPSSAPAARPAR</sequence>
<dbReference type="CDD" id="cd12797">
    <property type="entry name" value="M23_peptidase"/>
    <property type="match status" value="1"/>
</dbReference>
<dbReference type="RefSeq" id="WP_119315372.1">
    <property type="nucleotide sequence ID" value="NZ_QXDL01000095.1"/>
</dbReference>
<dbReference type="PANTHER" id="PTHR21666:SF268">
    <property type="entry name" value="PEPTIDASE M23 DOMAIN-CONTAINING PROTEIN"/>
    <property type="match status" value="1"/>
</dbReference>
<keyword evidence="4" id="KW-0378">Hydrolase</keyword>
<dbReference type="AlphaFoldDB" id="A0A399EFA5"/>
<dbReference type="InterPro" id="IPR050570">
    <property type="entry name" value="Cell_wall_metabolism_enzyme"/>
</dbReference>
<feature type="signal peptide" evidence="2">
    <location>
        <begin position="1"/>
        <end position="18"/>
    </location>
</feature>
<evidence type="ECO:0000256" key="2">
    <source>
        <dbReference type="SAM" id="SignalP"/>
    </source>
</evidence>
<gene>
    <name evidence="4" type="primary">lytH</name>
    <name evidence="4" type="ORF">Mterra_02325</name>
</gene>
<keyword evidence="2" id="KW-0732">Signal</keyword>
<feature type="compositionally biased region" description="Low complexity" evidence="1">
    <location>
        <begin position="209"/>
        <end position="225"/>
    </location>
</feature>
<evidence type="ECO:0000313" key="5">
    <source>
        <dbReference type="Proteomes" id="UP000265715"/>
    </source>
</evidence>